<evidence type="ECO:0000313" key="1">
    <source>
        <dbReference type="EMBL" id="PVU69781.1"/>
    </source>
</evidence>
<organism evidence="1 2">
    <name type="scientific">Nanobsidianus stetteri</name>
    <dbReference type="NCBI Taxonomy" id="1294122"/>
    <lineage>
        <taxon>Archaea</taxon>
        <taxon>Nanobdellota</taxon>
        <taxon>Candidatus Nanoarchaeia</taxon>
        <taxon>Nanoarchaeales</taxon>
        <taxon>Nanopusillaceae</taxon>
        <taxon>Candidatus Nanobsidianus</taxon>
    </lineage>
</organism>
<sequence length="270" mass="31465">MDSQQSDEKSEDISGILKRVYDWLEKTDKSKRSNRGSDESSEEISMVMKRTYKWLEETDKSLEDNLKLDESFKGESLKKILEEEIKKMKIKFPIIQLGVILDGMIENVKEMYNLPTIESYRAVIGFVYSIRGNDCMKRKQPIYDYTIIDMYGTDRRFRCKSDGSSSPDKIICTDYRGTSFELLDVSPSLLSVRVSTLSVYNVIYHILEPRLRTPIDKKCLSMTLDNFTYLKKPPEENPEISIDEIHMYSGKLRSNNNRSNITITWSLYDS</sequence>
<dbReference type="Proteomes" id="UP000245908">
    <property type="component" value="Unassembled WGS sequence"/>
</dbReference>
<dbReference type="EMBL" id="QEFH01000042">
    <property type="protein sequence ID" value="PVU69781.1"/>
    <property type="molecule type" value="Genomic_DNA"/>
</dbReference>
<accession>A0A2T9WPN6</accession>
<proteinExistence type="predicted"/>
<dbReference type="AlphaFoldDB" id="A0A2T9WPN6"/>
<reference evidence="1 2" key="1">
    <citation type="journal article" date="2015" name="Appl. Environ. Microbiol.">
        <title>Nanoarchaeota, Their Sulfolobales Host, and Nanoarchaeota Virus Distribution across Yellowstone National Park Hot Springs.</title>
        <authorList>
            <person name="Munson-McGee J.H."/>
            <person name="Field E.K."/>
            <person name="Bateson M."/>
            <person name="Rooney C."/>
            <person name="Stepanauskas R."/>
            <person name="Young M.J."/>
        </authorList>
    </citation>
    <scope>NUCLEOTIDE SEQUENCE [LARGE SCALE GENOMIC DNA]</scope>
    <source>
        <strain evidence="1">SCGC AB-777_O03</strain>
    </source>
</reference>
<protein>
    <submittedName>
        <fullName evidence="1">Uncharacterized protein</fullName>
    </submittedName>
</protein>
<comment type="caution">
    <text evidence="1">The sequence shown here is derived from an EMBL/GenBank/DDBJ whole genome shotgun (WGS) entry which is preliminary data.</text>
</comment>
<name>A0A2T9WPN6_NANST</name>
<gene>
    <name evidence="1" type="ORF">DDW05_03295</name>
</gene>
<evidence type="ECO:0000313" key="2">
    <source>
        <dbReference type="Proteomes" id="UP000245908"/>
    </source>
</evidence>